<sequence>MARRREHESAPMPGEHTGSAMPADDTETPAHGAAAPGRGAAMAPPRGADQAGEHALWEDRTRVFLQPIAAPSILGLFGLAAAAMMVGAWQAGWYGGAGTPLILWPFVLTFGGIAQLLAGMWGYRARDGVATAMHGMWGAFFIGWGLLFLLVSIGAAPVALAPVLGTAYQGFAFWFIPLAVITGLGALAALGENLMTALVWGCLAVGAGFTAAGFWVGSTWPLDVGGWLFVAAAVIALYAAAAMMFVNSFGRTILPTGMIRRGANVPGGRGVRPLEYRYGEPGVKIGQ</sequence>
<dbReference type="GO" id="GO:0005886">
    <property type="term" value="C:plasma membrane"/>
    <property type="evidence" value="ECO:0007669"/>
    <property type="project" value="TreeGrafter"/>
</dbReference>
<dbReference type="Pfam" id="PF01184">
    <property type="entry name" value="Gpr1_Fun34_YaaH"/>
    <property type="match status" value="1"/>
</dbReference>
<dbReference type="InterPro" id="IPR051633">
    <property type="entry name" value="AceTr"/>
</dbReference>
<dbReference type="GO" id="GO:0015123">
    <property type="term" value="F:acetate transmembrane transporter activity"/>
    <property type="evidence" value="ECO:0007669"/>
    <property type="project" value="TreeGrafter"/>
</dbReference>
<comment type="similarity">
    <text evidence="2">Belongs to the acetate uptake transporter (AceTr) (TC 2.A.96) family.</text>
</comment>
<dbReference type="EMBL" id="FZNP01000001">
    <property type="protein sequence ID" value="SNR26407.1"/>
    <property type="molecule type" value="Genomic_DNA"/>
</dbReference>
<dbReference type="PANTHER" id="PTHR31123">
    <property type="entry name" value="ACCUMULATION OF DYADS PROTEIN 2-RELATED"/>
    <property type="match status" value="1"/>
</dbReference>
<feature type="transmembrane region" description="Helical" evidence="7">
    <location>
        <begin position="171"/>
        <end position="190"/>
    </location>
</feature>
<dbReference type="AlphaFoldDB" id="A0A238UXH4"/>
<evidence type="ECO:0000256" key="1">
    <source>
        <dbReference type="ARBA" id="ARBA00004141"/>
    </source>
</evidence>
<evidence type="ECO:0000256" key="4">
    <source>
        <dbReference type="ARBA" id="ARBA00022989"/>
    </source>
</evidence>
<feature type="transmembrane region" description="Helical" evidence="7">
    <location>
        <begin position="224"/>
        <end position="246"/>
    </location>
</feature>
<evidence type="ECO:0000256" key="6">
    <source>
        <dbReference type="SAM" id="MobiDB-lite"/>
    </source>
</evidence>
<evidence type="ECO:0000256" key="5">
    <source>
        <dbReference type="ARBA" id="ARBA00023136"/>
    </source>
</evidence>
<protein>
    <recommendedName>
        <fullName evidence="10">Succinate-acetate transporter protein</fullName>
    </recommendedName>
</protein>
<evidence type="ECO:0000256" key="2">
    <source>
        <dbReference type="ARBA" id="ARBA00005587"/>
    </source>
</evidence>
<keyword evidence="3 7" id="KW-0812">Transmembrane</keyword>
<reference evidence="9" key="1">
    <citation type="submission" date="2017-06" db="EMBL/GenBank/DDBJ databases">
        <authorList>
            <person name="Varghese N."/>
            <person name="Submissions S."/>
        </authorList>
    </citation>
    <scope>NUCLEOTIDE SEQUENCE [LARGE SCALE GENOMIC DNA]</scope>
    <source>
        <strain evidence="9">DSM 44485</strain>
    </source>
</reference>
<feature type="transmembrane region" description="Helical" evidence="7">
    <location>
        <begin position="135"/>
        <end position="159"/>
    </location>
</feature>
<dbReference type="PANTHER" id="PTHR31123:SF1">
    <property type="entry name" value="ACCUMULATION OF DYADS PROTEIN 2-RELATED"/>
    <property type="match status" value="1"/>
</dbReference>
<dbReference type="Proteomes" id="UP000198420">
    <property type="component" value="Unassembled WGS sequence"/>
</dbReference>
<dbReference type="InterPro" id="IPR000791">
    <property type="entry name" value="Gpr1/Fun34/SatP-like"/>
</dbReference>
<organism evidence="8 9">
    <name type="scientific">Actinomadura mexicana</name>
    <dbReference type="NCBI Taxonomy" id="134959"/>
    <lineage>
        <taxon>Bacteria</taxon>
        <taxon>Bacillati</taxon>
        <taxon>Actinomycetota</taxon>
        <taxon>Actinomycetes</taxon>
        <taxon>Streptosporangiales</taxon>
        <taxon>Thermomonosporaceae</taxon>
        <taxon>Actinomadura</taxon>
    </lineage>
</organism>
<evidence type="ECO:0000313" key="8">
    <source>
        <dbReference type="EMBL" id="SNR26407.1"/>
    </source>
</evidence>
<gene>
    <name evidence="8" type="ORF">SAMN06265355_101519</name>
</gene>
<evidence type="ECO:0008006" key="10">
    <source>
        <dbReference type="Google" id="ProtNLM"/>
    </source>
</evidence>
<keyword evidence="9" id="KW-1185">Reference proteome</keyword>
<feature type="transmembrane region" description="Helical" evidence="7">
    <location>
        <begin position="197"/>
        <end position="218"/>
    </location>
</feature>
<feature type="compositionally biased region" description="Low complexity" evidence="6">
    <location>
        <begin position="29"/>
        <end position="48"/>
    </location>
</feature>
<proteinExistence type="inferred from homology"/>
<name>A0A238UXH4_9ACTN</name>
<evidence type="ECO:0000256" key="7">
    <source>
        <dbReference type="SAM" id="Phobius"/>
    </source>
</evidence>
<feature type="region of interest" description="Disordered" evidence="6">
    <location>
        <begin position="1"/>
        <end position="51"/>
    </location>
</feature>
<accession>A0A238UXH4</accession>
<evidence type="ECO:0000313" key="9">
    <source>
        <dbReference type="Proteomes" id="UP000198420"/>
    </source>
</evidence>
<comment type="subcellular location">
    <subcellularLocation>
        <location evidence="1">Membrane</location>
        <topology evidence="1">Multi-pass membrane protein</topology>
    </subcellularLocation>
</comment>
<keyword evidence="4 7" id="KW-1133">Transmembrane helix</keyword>
<keyword evidence="5 7" id="KW-0472">Membrane</keyword>
<feature type="transmembrane region" description="Helical" evidence="7">
    <location>
        <begin position="68"/>
        <end position="89"/>
    </location>
</feature>
<evidence type="ECO:0000256" key="3">
    <source>
        <dbReference type="ARBA" id="ARBA00022692"/>
    </source>
</evidence>
<feature type="transmembrane region" description="Helical" evidence="7">
    <location>
        <begin position="101"/>
        <end position="123"/>
    </location>
</feature>